<dbReference type="GO" id="GO:0048040">
    <property type="term" value="F:UDP-glucuronate decarboxylase activity"/>
    <property type="evidence" value="ECO:0007669"/>
    <property type="project" value="TreeGrafter"/>
</dbReference>
<keyword evidence="5" id="KW-0472">Membrane</keyword>
<organism evidence="7 8">
    <name type="scientific">Schaedlerella arabinosiphila</name>
    <dbReference type="NCBI Taxonomy" id="2044587"/>
    <lineage>
        <taxon>Bacteria</taxon>
        <taxon>Bacillati</taxon>
        <taxon>Bacillota</taxon>
        <taxon>Clostridia</taxon>
        <taxon>Lachnospirales</taxon>
        <taxon>Lachnospiraceae</taxon>
        <taxon>Schaedlerella</taxon>
    </lineage>
</organism>
<dbReference type="AlphaFoldDB" id="A0A9X5C6J1"/>
<comment type="cofactor">
    <cofactor evidence="1">
        <name>NAD(+)</name>
        <dbReference type="ChEBI" id="CHEBI:57540"/>
    </cofactor>
</comment>
<dbReference type="RefSeq" id="WP_004071920.1">
    <property type="nucleotide sequence ID" value="NZ_VIRB01000054.1"/>
</dbReference>
<comment type="caution">
    <text evidence="7">The sequence shown here is derived from an EMBL/GenBank/DDBJ whole genome shotgun (WGS) entry which is preliminary data.</text>
</comment>
<keyword evidence="4" id="KW-0456">Lyase</keyword>
<dbReference type="EMBL" id="VIRB01000054">
    <property type="protein sequence ID" value="NDO68671.1"/>
    <property type="molecule type" value="Genomic_DNA"/>
</dbReference>
<dbReference type="InterPro" id="IPR001509">
    <property type="entry name" value="Epimerase_deHydtase"/>
</dbReference>
<evidence type="ECO:0000256" key="5">
    <source>
        <dbReference type="SAM" id="Phobius"/>
    </source>
</evidence>
<protein>
    <submittedName>
        <fullName evidence="7">NAD-dependent epimerase/dehydratase family protein</fullName>
    </submittedName>
</protein>
<dbReference type="InterPro" id="IPR044516">
    <property type="entry name" value="UXS-like"/>
</dbReference>
<name>A0A9X5C6J1_9FIRM</name>
<keyword evidence="2" id="KW-0210">Decarboxylase</keyword>
<keyword evidence="3" id="KW-0520">NAD</keyword>
<dbReference type="GO" id="GO:0042732">
    <property type="term" value="P:D-xylose metabolic process"/>
    <property type="evidence" value="ECO:0007669"/>
    <property type="project" value="InterPro"/>
</dbReference>
<evidence type="ECO:0000256" key="3">
    <source>
        <dbReference type="ARBA" id="ARBA00023027"/>
    </source>
</evidence>
<dbReference type="GO" id="GO:0005737">
    <property type="term" value="C:cytoplasm"/>
    <property type="evidence" value="ECO:0007669"/>
    <property type="project" value="TreeGrafter"/>
</dbReference>
<proteinExistence type="predicted"/>
<evidence type="ECO:0000259" key="6">
    <source>
        <dbReference type="Pfam" id="PF01370"/>
    </source>
</evidence>
<dbReference type="SUPFAM" id="SSF51735">
    <property type="entry name" value="NAD(P)-binding Rossmann-fold domains"/>
    <property type="match status" value="1"/>
</dbReference>
<reference evidence="7 8" key="1">
    <citation type="submission" date="2019-07" db="EMBL/GenBank/DDBJ databases">
        <title>Draft genome sequences of 15 bacterial species constituting the stable defined intestinal microbiota of the GM15 gnotobiotic mouse model.</title>
        <authorList>
            <person name="Elie C."/>
            <person name="Mathieu A."/>
            <person name="Saliou A."/>
            <person name="Darnaud M."/>
            <person name="Leulier F."/>
            <person name="Tamellini A."/>
        </authorList>
    </citation>
    <scope>NUCLEOTIDE SEQUENCE [LARGE SCALE GENOMIC DNA]</scope>
    <source>
        <strain evidence="8">ASF 502</strain>
    </source>
</reference>
<feature type="transmembrane region" description="Helical" evidence="5">
    <location>
        <begin position="20"/>
        <end position="43"/>
    </location>
</feature>
<keyword evidence="5" id="KW-0812">Transmembrane</keyword>
<evidence type="ECO:0000256" key="4">
    <source>
        <dbReference type="ARBA" id="ARBA00023239"/>
    </source>
</evidence>
<feature type="domain" description="NAD-dependent epimerase/dehydratase" evidence="6">
    <location>
        <begin position="25"/>
        <end position="267"/>
    </location>
</feature>
<evidence type="ECO:0000313" key="7">
    <source>
        <dbReference type="EMBL" id="NDO68671.1"/>
    </source>
</evidence>
<dbReference type="GO" id="GO:0070403">
    <property type="term" value="F:NAD+ binding"/>
    <property type="evidence" value="ECO:0007669"/>
    <property type="project" value="InterPro"/>
</dbReference>
<dbReference type="InterPro" id="IPR036291">
    <property type="entry name" value="NAD(P)-bd_dom_sf"/>
</dbReference>
<dbReference type="OrthoDB" id="9811743at2"/>
<keyword evidence="5" id="KW-1133">Transmembrane helix</keyword>
<evidence type="ECO:0000256" key="2">
    <source>
        <dbReference type="ARBA" id="ARBA00022793"/>
    </source>
</evidence>
<gene>
    <name evidence="7" type="ORF">FMM80_08260</name>
</gene>
<dbReference type="Gene3D" id="3.40.50.720">
    <property type="entry name" value="NAD(P)-binding Rossmann-like Domain"/>
    <property type="match status" value="1"/>
</dbReference>
<accession>A0A9X5C6J1</accession>
<dbReference type="PANTHER" id="PTHR43078:SF6">
    <property type="entry name" value="UDP-GLUCURONIC ACID DECARBOXYLASE 1"/>
    <property type="match status" value="1"/>
</dbReference>
<evidence type="ECO:0000256" key="1">
    <source>
        <dbReference type="ARBA" id="ARBA00001911"/>
    </source>
</evidence>
<evidence type="ECO:0000313" key="8">
    <source>
        <dbReference type="Proteomes" id="UP000474104"/>
    </source>
</evidence>
<dbReference type="Pfam" id="PF01370">
    <property type="entry name" value="Epimerase"/>
    <property type="match status" value="1"/>
</dbReference>
<sequence>MYRKDLKESLDSVLNFEILYGKTFLITGASGLIASFLIDLLFYANETMDAGIKVYALVRSKARAELRFQPLLERPGFHLVMQDVCDPIILKERSDYIIHAAGDGYPGAFRKHPVETMLPAVMGTFRLLEYMKKTKGSRFLYVSSGEIYGSGHQKELVETDSGYVDPMKSRSCYPSAKRAAETLCASYFAEYGLDIVVARPSHVYGPNITDKDNRASAQFFRDVQNGRDVVLKSRGQQLRSYTYVADCASALLTVLTTGVPGEAYNIANPAATATIAEFAETIARIGGSTCRFECADEAGSPEKTPVSYAVLNPSKLQALGWQGCYSIQRGIRHTLESLLLQA</sequence>
<dbReference type="PANTHER" id="PTHR43078">
    <property type="entry name" value="UDP-GLUCURONIC ACID DECARBOXYLASE-RELATED"/>
    <property type="match status" value="1"/>
</dbReference>
<dbReference type="Proteomes" id="UP000474104">
    <property type="component" value="Unassembled WGS sequence"/>
</dbReference>